<dbReference type="EMBL" id="CP053015">
    <property type="protein sequence ID" value="QJQ31900.1"/>
    <property type="molecule type" value="Genomic_DNA"/>
</dbReference>
<protein>
    <recommendedName>
        <fullName evidence="4">Peptidase C-terminal archaeal/bacterial domain-containing protein</fullName>
    </recommendedName>
</protein>
<reference evidence="2 3" key="1">
    <citation type="submission" date="2020-01" db="EMBL/GenBank/DDBJ databases">
        <title>Sphingomonas sp. strain CSW-10.</title>
        <authorList>
            <person name="Chen W.-M."/>
        </authorList>
    </citation>
    <scope>NUCLEOTIDE SEQUENCE [LARGE SCALE GENOMIC DNA]</scope>
    <source>
        <strain evidence="2 3">CSW-10</strain>
    </source>
</reference>
<feature type="chain" id="PRO_5026816850" description="Peptidase C-terminal archaeal/bacterial domain-containing protein" evidence="1">
    <location>
        <begin position="24"/>
        <end position="309"/>
    </location>
</feature>
<evidence type="ECO:0000313" key="2">
    <source>
        <dbReference type="EMBL" id="QJQ31900.1"/>
    </source>
</evidence>
<feature type="signal peptide" evidence="1">
    <location>
        <begin position="1"/>
        <end position="23"/>
    </location>
</feature>
<evidence type="ECO:0000313" key="3">
    <source>
        <dbReference type="Proteomes" id="UP000503018"/>
    </source>
</evidence>
<dbReference type="AlphaFoldDB" id="A0A6M4AU00"/>
<accession>A0A6M4AU00</accession>
<organism evidence="2 3">
    <name type="scientific">Sphingomonas lacunae</name>
    <dbReference type="NCBI Taxonomy" id="2698828"/>
    <lineage>
        <taxon>Bacteria</taxon>
        <taxon>Pseudomonadati</taxon>
        <taxon>Pseudomonadota</taxon>
        <taxon>Alphaproteobacteria</taxon>
        <taxon>Sphingomonadales</taxon>
        <taxon>Sphingomonadaceae</taxon>
        <taxon>Sphingomonas</taxon>
    </lineage>
</organism>
<dbReference type="Proteomes" id="UP000503018">
    <property type="component" value="Chromosome"/>
</dbReference>
<gene>
    <name evidence="2" type="ORF">GV829_05085</name>
</gene>
<keyword evidence="3" id="KW-1185">Reference proteome</keyword>
<name>A0A6M4AU00_9SPHN</name>
<dbReference type="Gene3D" id="2.60.120.380">
    <property type="match status" value="2"/>
</dbReference>
<dbReference type="RefSeq" id="WP_169944486.1">
    <property type="nucleotide sequence ID" value="NZ_CP053015.1"/>
</dbReference>
<keyword evidence="1" id="KW-0732">Signal</keyword>
<dbReference type="KEGG" id="slan:GV829_05085"/>
<evidence type="ECO:0000256" key="1">
    <source>
        <dbReference type="SAM" id="SignalP"/>
    </source>
</evidence>
<sequence length="309" mass="32064">MIGTRTFLALGVAAIAIASPAMAQRGRTAAPATITFGQSVEGTLAAASTSTNCTPDGPEVRSYRFQGQAGQRVQITQSADDFDSMVEIGKMDGCTFVPMGSNDDGAGAEDGLNSRLVARLPETGTYVIRARSLGDTGVGKFNLTLTALPALPPPPAPITLALGQKVEGELTANDAVIEEAVEPMWGEGFDSEMGTSIIESSRPYHLYSFSGTAGQEVLLSLDSEEFDAFLEAGVDSPLGFAVMSSNDDGGGEDDGLNSRLRVKFKTTGTILIRVSPLSSDTGHYTLIAADAPPETAADAATDGQEGHAH</sequence>
<evidence type="ECO:0008006" key="4">
    <source>
        <dbReference type="Google" id="ProtNLM"/>
    </source>
</evidence>
<proteinExistence type="predicted"/>